<sequence>MDRPSNLQAKLQAVAALDEPTRRRLYEHVGAADVPVSRDDAAAALAIPRTTAAFHLDKLATEGLLTVVHERRTGRQGPGAGRPAKLYRRSDAEIELSLPERRYAVAGQLLAAAVEDAEQSGGSPGQALERRAHAYGASLARPDEPLTEILDRQGFEPRSDGPAVTFANCPFHALVQRHTKLICTMNLRLVEGLLEARGEPALQATLRPTPGHCCVRLEPRETAEKL</sequence>
<dbReference type="AlphaFoldDB" id="D2PXS1"/>
<dbReference type="OrthoDB" id="3399802at2"/>
<proteinExistence type="predicted"/>
<reference evidence="2" key="1">
    <citation type="submission" date="2009-09" db="EMBL/GenBank/DDBJ databases">
        <title>The complete genome of Kribbella flavida DSM 17836.</title>
        <authorList>
            <consortium name="US DOE Joint Genome Institute (JGI-PGF)"/>
            <person name="Lucas S."/>
            <person name="Copeland A."/>
            <person name="Lapidus A."/>
            <person name="Glavina del Rio T."/>
            <person name="Dalin E."/>
            <person name="Tice H."/>
            <person name="Bruce D."/>
            <person name="Goodwin L."/>
            <person name="Pitluck S."/>
            <person name="Kyrpides N."/>
            <person name="Mavromatis K."/>
            <person name="Ivanova N."/>
            <person name="Saunders E."/>
            <person name="Brettin T."/>
            <person name="Detter J.C."/>
            <person name="Han C."/>
            <person name="Larimer F."/>
            <person name="Land M."/>
            <person name="Hauser L."/>
            <person name="Markowitz V."/>
            <person name="Cheng J.-F."/>
            <person name="Hugenholtz P."/>
            <person name="Woyke T."/>
            <person name="Wu D."/>
            <person name="Pukall R."/>
            <person name="Klenk H.-P."/>
            <person name="Eisen J.A."/>
        </authorList>
    </citation>
    <scope>NUCLEOTIDE SEQUENCE [LARGE SCALE GENOMIC DNA]</scope>
    <source>
        <strain evidence="2">DSM 17836 / JCM 10339 / NBRC 14399</strain>
    </source>
</reference>
<protein>
    <submittedName>
        <fullName evidence="1">Putative transcriptional regulator</fullName>
    </submittedName>
</protein>
<accession>D2PXS1</accession>
<dbReference type="eggNOG" id="COG2345">
    <property type="taxonomic scope" value="Bacteria"/>
</dbReference>
<dbReference type="InterPro" id="IPR011991">
    <property type="entry name" value="ArsR-like_HTH"/>
</dbReference>
<organism evidence="1 2">
    <name type="scientific">Kribbella flavida (strain DSM 17836 / JCM 10339 / NBRC 14399)</name>
    <dbReference type="NCBI Taxonomy" id="479435"/>
    <lineage>
        <taxon>Bacteria</taxon>
        <taxon>Bacillati</taxon>
        <taxon>Actinomycetota</taxon>
        <taxon>Actinomycetes</taxon>
        <taxon>Propionibacteriales</taxon>
        <taxon>Kribbellaceae</taxon>
        <taxon>Kribbella</taxon>
    </lineage>
</organism>
<dbReference type="InterPro" id="IPR036390">
    <property type="entry name" value="WH_DNA-bd_sf"/>
</dbReference>
<reference evidence="1 2" key="2">
    <citation type="journal article" date="2010" name="Stand. Genomic Sci.">
        <title>Complete genome sequence of Kribbella flavida type strain (IFO 14399).</title>
        <authorList>
            <person name="Pukall R."/>
            <person name="Lapidus A."/>
            <person name="Glavina Del Rio T."/>
            <person name="Copeland A."/>
            <person name="Tice H."/>
            <person name="Cheng J.-F."/>
            <person name="Lucas S."/>
            <person name="Chen F."/>
            <person name="Nolan M."/>
            <person name="LaButti K."/>
            <person name="Pati A."/>
            <person name="Ivanova N."/>
            <person name="Mavrommatis K."/>
            <person name="Mikhailova N."/>
            <person name="Pitluck S."/>
            <person name="Bruce D."/>
            <person name="Goodwin L."/>
            <person name="Land M."/>
            <person name="Hauser L."/>
            <person name="Chang Y.-J."/>
            <person name="Jeffries C.D."/>
            <person name="Chen A."/>
            <person name="Palaniappan K."/>
            <person name="Chain P."/>
            <person name="Rohde M."/>
            <person name="Goeker M."/>
            <person name="Bristow J."/>
            <person name="Eisen J.A."/>
            <person name="Markowitz V."/>
            <person name="Hugenholtz P."/>
            <person name="Kyrpides N.C."/>
            <person name="Klenk H.-P."/>
            <person name="Brettin T."/>
        </authorList>
    </citation>
    <scope>NUCLEOTIDE SEQUENCE [LARGE SCALE GENOMIC DNA]</scope>
    <source>
        <strain evidence="2">DSM 17836 / JCM 10339 / NBRC 14399</strain>
    </source>
</reference>
<dbReference type="EMBL" id="CP001736">
    <property type="protein sequence ID" value="ADB31713.1"/>
    <property type="molecule type" value="Genomic_DNA"/>
</dbReference>
<evidence type="ECO:0000313" key="2">
    <source>
        <dbReference type="Proteomes" id="UP000007967"/>
    </source>
</evidence>
<dbReference type="Gene3D" id="1.10.10.10">
    <property type="entry name" value="Winged helix-like DNA-binding domain superfamily/Winged helix DNA-binding domain"/>
    <property type="match status" value="1"/>
</dbReference>
<dbReference type="SUPFAM" id="SSF46785">
    <property type="entry name" value="Winged helix' DNA-binding domain"/>
    <property type="match status" value="1"/>
</dbReference>
<dbReference type="CDD" id="cd00090">
    <property type="entry name" value="HTH_ARSR"/>
    <property type="match status" value="1"/>
</dbReference>
<dbReference type="Proteomes" id="UP000007967">
    <property type="component" value="Chromosome"/>
</dbReference>
<dbReference type="RefSeq" id="WP_012920269.1">
    <property type="nucleotide sequence ID" value="NC_013729.1"/>
</dbReference>
<dbReference type="KEGG" id="kfl:Kfla_2646"/>
<evidence type="ECO:0000313" key="1">
    <source>
        <dbReference type="EMBL" id="ADB31713.1"/>
    </source>
</evidence>
<dbReference type="STRING" id="479435.Kfla_2646"/>
<dbReference type="InterPro" id="IPR036388">
    <property type="entry name" value="WH-like_DNA-bd_sf"/>
</dbReference>
<name>D2PXS1_KRIFD</name>
<keyword evidence="2" id="KW-1185">Reference proteome</keyword>
<gene>
    <name evidence="1" type="ordered locus">Kfla_2646</name>
</gene>
<dbReference type="Pfam" id="PF12840">
    <property type="entry name" value="HTH_20"/>
    <property type="match status" value="1"/>
</dbReference>
<dbReference type="HOGENOM" id="CLU_078469_1_1_11"/>